<evidence type="ECO:0000313" key="9">
    <source>
        <dbReference type="EMBL" id="QHA01477.1"/>
    </source>
</evidence>
<dbReference type="Proteomes" id="UP000430508">
    <property type="component" value="Chromosome"/>
</dbReference>
<name>A0A857DKK7_9FIRM</name>
<evidence type="ECO:0000256" key="1">
    <source>
        <dbReference type="ARBA" id="ARBA00004651"/>
    </source>
</evidence>
<evidence type="ECO:0000256" key="5">
    <source>
        <dbReference type="ARBA" id="ARBA00022960"/>
    </source>
</evidence>
<evidence type="ECO:0000313" key="10">
    <source>
        <dbReference type="Proteomes" id="UP000430508"/>
    </source>
</evidence>
<evidence type="ECO:0000256" key="8">
    <source>
        <dbReference type="SAM" id="Phobius"/>
    </source>
</evidence>
<feature type="transmembrane region" description="Helical" evidence="8">
    <location>
        <begin position="37"/>
        <end position="62"/>
    </location>
</feature>
<organism evidence="9 10">
    <name type="scientific">Dehalobacter restrictus</name>
    <dbReference type="NCBI Taxonomy" id="55583"/>
    <lineage>
        <taxon>Bacteria</taxon>
        <taxon>Bacillati</taxon>
        <taxon>Bacillota</taxon>
        <taxon>Clostridia</taxon>
        <taxon>Eubacteriales</taxon>
        <taxon>Desulfitobacteriaceae</taxon>
        <taxon>Dehalobacter</taxon>
    </lineage>
</organism>
<comment type="similarity">
    <text evidence="2">Belongs to the MreD family.</text>
</comment>
<keyword evidence="4 8" id="KW-0812">Transmembrane</keyword>
<protein>
    <submittedName>
        <fullName evidence="9">Rod shape-determining protein MreD</fullName>
    </submittedName>
</protein>
<keyword evidence="6 8" id="KW-1133">Transmembrane helix</keyword>
<reference evidence="9 10" key="1">
    <citation type="submission" date="2019-12" db="EMBL/GenBank/DDBJ databases">
        <title>Sequence classification of anaerobic respiratory reductive dehalogenases: First we see many, then we see few.</title>
        <authorList>
            <person name="Molenda O."/>
            <person name="Puentes Jacome L.A."/>
            <person name="Cao X."/>
            <person name="Nesbo C.L."/>
            <person name="Tang S."/>
            <person name="Morson N."/>
            <person name="Patron J."/>
            <person name="Lomheim L."/>
            <person name="Wishart D.S."/>
            <person name="Edwards E.A."/>
        </authorList>
    </citation>
    <scope>NUCLEOTIDE SEQUENCE [LARGE SCALE GENOMIC DNA]</scope>
    <source>
        <strain evidence="9 10">12DCA</strain>
    </source>
</reference>
<dbReference type="RefSeq" id="WP_025206117.1">
    <property type="nucleotide sequence ID" value="NZ_CP046996.1"/>
</dbReference>
<evidence type="ECO:0000256" key="4">
    <source>
        <dbReference type="ARBA" id="ARBA00022692"/>
    </source>
</evidence>
<feature type="transmembrane region" description="Helical" evidence="8">
    <location>
        <begin position="99"/>
        <end position="127"/>
    </location>
</feature>
<feature type="transmembrane region" description="Helical" evidence="8">
    <location>
        <begin position="68"/>
        <end position="87"/>
    </location>
</feature>
<feature type="transmembrane region" description="Helical" evidence="8">
    <location>
        <begin position="6"/>
        <end position="25"/>
    </location>
</feature>
<gene>
    <name evidence="9" type="primary">mreD</name>
    <name evidence="9" type="ORF">GQ588_12920</name>
</gene>
<dbReference type="AlphaFoldDB" id="A0A857DKK7"/>
<dbReference type="GO" id="GO:0005886">
    <property type="term" value="C:plasma membrane"/>
    <property type="evidence" value="ECO:0007669"/>
    <property type="project" value="UniProtKB-SubCell"/>
</dbReference>
<proteinExistence type="inferred from homology"/>
<keyword evidence="7 8" id="KW-0472">Membrane</keyword>
<dbReference type="PIRSF" id="PIRSF037497">
    <property type="entry name" value="MreD_Clostridium/Treponema_prd"/>
    <property type="match status" value="1"/>
</dbReference>
<accession>A0A857DKK7</accession>
<dbReference type="EMBL" id="CP046996">
    <property type="protein sequence ID" value="QHA01477.1"/>
    <property type="molecule type" value="Genomic_DNA"/>
</dbReference>
<comment type="subcellular location">
    <subcellularLocation>
        <location evidence="1">Cell membrane</location>
        <topology evidence="1">Multi-pass membrane protein</topology>
    </subcellularLocation>
</comment>
<dbReference type="InterPro" id="IPR017225">
    <property type="entry name" value="Cell_shape_determin_MreD_prd"/>
</dbReference>
<dbReference type="GO" id="GO:0008360">
    <property type="term" value="P:regulation of cell shape"/>
    <property type="evidence" value="ECO:0007669"/>
    <property type="project" value="UniProtKB-KW"/>
</dbReference>
<dbReference type="Pfam" id="PF04093">
    <property type="entry name" value="MreD"/>
    <property type="match status" value="1"/>
</dbReference>
<keyword evidence="5" id="KW-0133">Cell shape</keyword>
<sequence length="171" mass="19512">MKRFIVMLLILIVCLILPGTIFHYWSWAGIKPDLAMLWVIYIALHHRPAQGIVYGFVIGLIVDFYLGRYIGLYAIILAVVALLISMLQQRWYRENIPLTMVLVFIVTVLGQTLMALIATTAGLNWYLGDAVKVILGISFYNCLLVPLTYPFIHKSFTEGILQPKKKIEQQL</sequence>
<dbReference type="InterPro" id="IPR007227">
    <property type="entry name" value="Cell_shape_determining_MreD"/>
</dbReference>
<keyword evidence="3" id="KW-1003">Cell membrane</keyword>
<evidence type="ECO:0000256" key="2">
    <source>
        <dbReference type="ARBA" id="ARBA00007776"/>
    </source>
</evidence>
<evidence type="ECO:0000256" key="6">
    <source>
        <dbReference type="ARBA" id="ARBA00022989"/>
    </source>
</evidence>
<evidence type="ECO:0000256" key="7">
    <source>
        <dbReference type="ARBA" id="ARBA00023136"/>
    </source>
</evidence>
<evidence type="ECO:0000256" key="3">
    <source>
        <dbReference type="ARBA" id="ARBA00022475"/>
    </source>
</evidence>
<feature type="transmembrane region" description="Helical" evidence="8">
    <location>
        <begin position="133"/>
        <end position="152"/>
    </location>
</feature>
<dbReference type="NCBIfam" id="TIGR03426">
    <property type="entry name" value="shape_MreD"/>
    <property type="match status" value="1"/>
</dbReference>